<dbReference type="PROSITE" id="PS51371">
    <property type="entry name" value="CBS"/>
    <property type="match status" value="2"/>
</dbReference>
<proteinExistence type="predicted"/>
<dbReference type="OrthoDB" id="2111978at2"/>
<evidence type="ECO:0000259" key="3">
    <source>
        <dbReference type="PROSITE" id="PS51371"/>
    </source>
</evidence>
<dbReference type="SMART" id="SM00116">
    <property type="entry name" value="CBS"/>
    <property type="match status" value="2"/>
</dbReference>
<dbReference type="InterPro" id="IPR051257">
    <property type="entry name" value="Diverse_CBS-Domain"/>
</dbReference>
<organism evidence="4 5">
    <name type="scientific">Streptomyces benahoarensis</name>
    <dbReference type="NCBI Taxonomy" id="2595054"/>
    <lineage>
        <taxon>Bacteria</taxon>
        <taxon>Bacillati</taxon>
        <taxon>Actinomycetota</taxon>
        <taxon>Actinomycetes</taxon>
        <taxon>Kitasatosporales</taxon>
        <taxon>Streptomycetaceae</taxon>
        <taxon>Streptomyces</taxon>
    </lineage>
</organism>
<evidence type="ECO:0000313" key="5">
    <source>
        <dbReference type="Proteomes" id="UP000320888"/>
    </source>
</evidence>
<name>A0A553ZQM3_9ACTN</name>
<protein>
    <submittedName>
        <fullName evidence="4">CBS domain-containing protein</fullName>
    </submittedName>
</protein>
<dbReference type="PANTHER" id="PTHR43080">
    <property type="entry name" value="CBS DOMAIN-CONTAINING PROTEIN CBSX3, MITOCHONDRIAL"/>
    <property type="match status" value="1"/>
</dbReference>
<reference evidence="4 5" key="1">
    <citation type="submission" date="2019-07" db="EMBL/GenBank/DDBJ databases">
        <title>Draft genome for Streptomyces benahoarensis MZ03-48.</title>
        <authorList>
            <person name="Gonzalez-Pimentel J.L."/>
        </authorList>
    </citation>
    <scope>NUCLEOTIDE SEQUENCE [LARGE SCALE GENOMIC DNA]</scope>
    <source>
        <strain evidence="4 5">MZ03-48</strain>
    </source>
</reference>
<dbReference type="RefSeq" id="WP_143940284.1">
    <property type="nucleotide sequence ID" value="NZ_VKLS01000013.1"/>
</dbReference>
<comment type="caution">
    <text evidence="4">The sequence shown here is derived from an EMBL/GenBank/DDBJ whole genome shotgun (WGS) entry which is preliminary data.</text>
</comment>
<feature type="domain" description="CBS" evidence="3">
    <location>
        <begin position="12"/>
        <end position="70"/>
    </location>
</feature>
<dbReference type="Pfam" id="PF00571">
    <property type="entry name" value="CBS"/>
    <property type="match status" value="2"/>
</dbReference>
<dbReference type="PIRSF" id="PIRSF036990">
    <property type="entry name" value="UCP036990_CBS_BON"/>
    <property type="match status" value="1"/>
</dbReference>
<keyword evidence="1 2" id="KW-0129">CBS domain</keyword>
<dbReference type="PANTHER" id="PTHR43080:SF29">
    <property type="entry name" value="OS02G0818000 PROTEIN"/>
    <property type="match status" value="1"/>
</dbReference>
<sequence>MPAARSIVSDVMSHTAVAIGRDAPYKEIVACMDQWKVSALPVLEGEGRVIGVVSEADLLAKEESRGDRPPPQAFAEAAKAGAVRAGELMSSPAVTVHPDATLPEAARIMARRKVKRLPVVNDVGMLEGVVSRSDLLKVFLRDDAEIAAEIRRAVLGDPAAPEGLDVTVAEGVATLHGAHGALADRTLVPLLACAVRDVEGVVDVRMDPGIIGEEAP</sequence>
<evidence type="ECO:0000256" key="1">
    <source>
        <dbReference type="ARBA" id="ARBA00023122"/>
    </source>
</evidence>
<dbReference type="Gene3D" id="3.10.580.10">
    <property type="entry name" value="CBS-domain"/>
    <property type="match status" value="1"/>
</dbReference>
<dbReference type="InterPro" id="IPR017080">
    <property type="entry name" value="UCP036990_CBS_BON"/>
</dbReference>
<dbReference type="EMBL" id="VKLS01000013">
    <property type="protein sequence ID" value="TSB43757.1"/>
    <property type="molecule type" value="Genomic_DNA"/>
</dbReference>
<keyword evidence="5" id="KW-1185">Reference proteome</keyword>
<dbReference type="InterPro" id="IPR000644">
    <property type="entry name" value="CBS_dom"/>
</dbReference>
<dbReference type="InterPro" id="IPR046342">
    <property type="entry name" value="CBS_dom_sf"/>
</dbReference>
<gene>
    <name evidence="4" type="ORF">FNZ23_02735</name>
</gene>
<dbReference type="AlphaFoldDB" id="A0A553ZQM3"/>
<evidence type="ECO:0000256" key="2">
    <source>
        <dbReference type="PROSITE-ProRule" id="PRU00703"/>
    </source>
</evidence>
<feature type="domain" description="CBS" evidence="3">
    <location>
        <begin position="89"/>
        <end position="145"/>
    </location>
</feature>
<accession>A0A553ZQM3</accession>
<dbReference type="CDD" id="cd04586">
    <property type="entry name" value="CBS_pair_BON_assoc"/>
    <property type="match status" value="1"/>
</dbReference>
<evidence type="ECO:0000313" key="4">
    <source>
        <dbReference type="EMBL" id="TSB43757.1"/>
    </source>
</evidence>
<dbReference type="Proteomes" id="UP000320888">
    <property type="component" value="Unassembled WGS sequence"/>
</dbReference>
<dbReference type="SUPFAM" id="SSF54631">
    <property type="entry name" value="CBS-domain pair"/>
    <property type="match status" value="1"/>
</dbReference>